<sequence>MAASYAYKVKDRTGQVANGVIEGDSISTVVAKLRQMGYTVINVNEKTAGKAGMSIELFKKKVKNKDITVFSRQFATMISSGLSLTKSLNILSEQTENPTLAEVLLRLQKDVEAGQSLSEALAAHPNVFNSLFINMVKAGETGGVLDEVLLRVAEHFEKDAALKSKIKSAMAYPMIMFIMSMLIVFAMITFIVPVFVNMFDNLGGDLPLPTKILVFLSDSIRSFWYVLVGAVMAIRYA</sequence>
<dbReference type="PRINTS" id="PR00812">
    <property type="entry name" value="BCTERIALGSPF"/>
</dbReference>
<dbReference type="InterPro" id="IPR018076">
    <property type="entry name" value="T2SS_GspF_dom"/>
</dbReference>
<dbReference type="EMBL" id="LAZR01069492">
    <property type="protein sequence ID" value="KKK47610.1"/>
    <property type="molecule type" value="Genomic_DNA"/>
</dbReference>
<evidence type="ECO:0000256" key="4">
    <source>
        <dbReference type="ARBA" id="ARBA00022475"/>
    </source>
</evidence>
<evidence type="ECO:0000256" key="9">
    <source>
        <dbReference type="SAM" id="Phobius"/>
    </source>
</evidence>
<dbReference type="PANTHER" id="PTHR30012:SF0">
    <property type="entry name" value="TYPE II SECRETION SYSTEM PROTEIN F-RELATED"/>
    <property type="match status" value="1"/>
</dbReference>
<keyword evidence="6 9" id="KW-0812">Transmembrane</keyword>
<dbReference type="InterPro" id="IPR001992">
    <property type="entry name" value="T2SS_GspF/T4SS_PilC_CS"/>
</dbReference>
<dbReference type="GO" id="GO:0005886">
    <property type="term" value="C:plasma membrane"/>
    <property type="evidence" value="ECO:0007669"/>
    <property type="project" value="UniProtKB-SubCell"/>
</dbReference>
<feature type="domain" description="Type II secretion system protein GspF" evidence="10">
    <location>
        <begin position="70"/>
        <end position="193"/>
    </location>
</feature>
<comment type="subcellular location">
    <subcellularLocation>
        <location evidence="1">Cell inner membrane</location>
        <topology evidence="1">Multi-pass membrane protein</topology>
    </subcellularLocation>
</comment>
<protein>
    <recommendedName>
        <fullName evidence="10">Type II secretion system protein GspF domain-containing protein</fullName>
    </recommendedName>
</protein>
<evidence type="ECO:0000256" key="5">
    <source>
        <dbReference type="ARBA" id="ARBA00022519"/>
    </source>
</evidence>
<feature type="transmembrane region" description="Helical" evidence="9">
    <location>
        <begin position="171"/>
        <end position="192"/>
    </location>
</feature>
<feature type="transmembrane region" description="Helical" evidence="9">
    <location>
        <begin position="212"/>
        <end position="234"/>
    </location>
</feature>
<evidence type="ECO:0000313" key="11">
    <source>
        <dbReference type="EMBL" id="KKK47610.1"/>
    </source>
</evidence>
<proteinExistence type="inferred from homology"/>
<feature type="non-terminal residue" evidence="11">
    <location>
        <position position="237"/>
    </location>
</feature>
<evidence type="ECO:0000259" key="10">
    <source>
        <dbReference type="Pfam" id="PF00482"/>
    </source>
</evidence>
<dbReference type="GO" id="GO:0009306">
    <property type="term" value="P:protein secretion"/>
    <property type="evidence" value="ECO:0007669"/>
    <property type="project" value="InterPro"/>
</dbReference>
<comment type="similarity">
    <text evidence="2">Belongs to the GSP F family.</text>
</comment>
<evidence type="ECO:0000256" key="8">
    <source>
        <dbReference type="ARBA" id="ARBA00023136"/>
    </source>
</evidence>
<evidence type="ECO:0000256" key="2">
    <source>
        <dbReference type="ARBA" id="ARBA00005745"/>
    </source>
</evidence>
<accession>A0A0F8WHF9</accession>
<reference evidence="11" key="1">
    <citation type="journal article" date="2015" name="Nature">
        <title>Complex archaea that bridge the gap between prokaryotes and eukaryotes.</title>
        <authorList>
            <person name="Spang A."/>
            <person name="Saw J.H."/>
            <person name="Jorgensen S.L."/>
            <person name="Zaremba-Niedzwiedzka K."/>
            <person name="Martijn J."/>
            <person name="Lind A.E."/>
            <person name="van Eijk R."/>
            <person name="Schleper C."/>
            <person name="Guy L."/>
            <person name="Ettema T.J."/>
        </authorList>
    </citation>
    <scope>NUCLEOTIDE SEQUENCE</scope>
</reference>
<dbReference type="Gene3D" id="1.20.81.30">
    <property type="entry name" value="Type II secretion system (T2SS), domain F"/>
    <property type="match status" value="1"/>
</dbReference>
<keyword evidence="3" id="KW-0813">Transport</keyword>
<organism evidence="11">
    <name type="scientific">marine sediment metagenome</name>
    <dbReference type="NCBI Taxonomy" id="412755"/>
    <lineage>
        <taxon>unclassified sequences</taxon>
        <taxon>metagenomes</taxon>
        <taxon>ecological metagenomes</taxon>
    </lineage>
</organism>
<evidence type="ECO:0000256" key="3">
    <source>
        <dbReference type="ARBA" id="ARBA00022448"/>
    </source>
</evidence>
<dbReference type="InterPro" id="IPR003004">
    <property type="entry name" value="GspF/PilC"/>
</dbReference>
<keyword evidence="8 9" id="KW-0472">Membrane</keyword>
<dbReference type="InterPro" id="IPR042094">
    <property type="entry name" value="T2SS_GspF_sf"/>
</dbReference>
<dbReference type="FunFam" id="1.20.81.30:FF:000001">
    <property type="entry name" value="Type II secretion system protein F"/>
    <property type="match status" value="1"/>
</dbReference>
<keyword evidence="5" id="KW-0997">Cell inner membrane</keyword>
<evidence type="ECO:0000256" key="6">
    <source>
        <dbReference type="ARBA" id="ARBA00022692"/>
    </source>
</evidence>
<keyword evidence="4" id="KW-1003">Cell membrane</keyword>
<dbReference type="AlphaFoldDB" id="A0A0F8WHF9"/>
<keyword evidence="7 9" id="KW-1133">Transmembrane helix</keyword>
<dbReference type="PROSITE" id="PS00874">
    <property type="entry name" value="T2SP_F"/>
    <property type="match status" value="1"/>
</dbReference>
<name>A0A0F8WHF9_9ZZZZ</name>
<gene>
    <name evidence="11" type="ORF">LCGC14_3153470</name>
</gene>
<dbReference type="Pfam" id="PF00482">
    <property type="entry name" value="T2SSF"/>
    <property type="match status" value="1"/>
</dbReference>
<evidence type="ECO:0000256" key="1">
    <source>
        <dbReference type="ARBA" id="ARBA00004429"/>
    </source>
</evidence>
<comment type="caution">
    <text evidence="11">The sequence shown here is derived from an EMBL/GenBank/DDBJ whole genome shotgun (WGS) entry which is preliminary data.</text>
</comment>
<dbReference type="PANTHER" id="PTHR30012">
    <property type="entry name" value="GENERAL SECRETION PATHWAY PROTEIN"/>
    <property type="match status" value="1"/>
</dbReference>
<evidence type="ECO:0000256" key="7">
    <source>
        <dbReference type="ARBA" id="ARBA00022989"/>
    </source>
</evidence>